<feature type="coiled-coil region" evidence="4">
    <location>
        <begin position="115"/>
        <end position="168"/>
    </location>
</feature>
<dbReference type="EMBL" id="WKKV01000010">
    <property type="protein sequence ID" value="MSE03764.1"/>
    <property type="molecule type" value="Genomic_DNA"/>
</dbReference>
<reference evidence="5" key="1">
    <citation type="submission" date="2019-11" db="EMBL/GenBank/DDBJ databases">
        <title>Draft Genome Sequence of Plant Growth-Promoting Rhizosphere-Associated Bacteria.</title>
        <authorList>
            <person name="Vasilyev I.Y."/>
            <person name="Radchenko V."/>
            <person name="Ilnitskaya E.V."/>
        </authorList>
    </citation>
    <scope>NUCLEOTIDE SEQUENCE</scope>
    <source>
        <strain evidence="5">VRA_517_n</strain>
    </source>
</reference>
<evidence type="ECO:0000256" key="4">
    <source>
        <dbReference type="SAM" id="Coils"/>
    </source>
</evidence>
<name>A0A6A8LJ42_BACVE</name>
<dbReference type="Pfam" id="PF00392">
    <property type="entry name" value="GntR"/>
    <property type="match status" value="1"/>
</dbReference>
<dbReference type="GO" id="GO:0003700">
    <property type="term" value="F:DNA-binding transcription factor activity"/>
    <property type="evidence" value="ECO:0007669"/>
    <property type="project" value="InterPro"/>
</dbReference>
<dbReference type="SMART" id="SM00895">
    <property type="entry name" value="FCD"/>
    <property type="match status" value="1"/>
</dbReference>
<dbReference type="Pfam" id="PF07729">
    <property type="entry name" value="FCD"/>
    <property type="match status" value="1"/>
</dbReference>
<dbReference type="PROSITE" id="PS50949">
    <property type="entry name" value="HTH_GNTR"/>
    <property type="match status" value="1"/>
</dbReference>
<dbReference type="PRINTS" id="PR00033">
    <property type="entry name" value="HTHASNC"/>
</dbReference>
<dbReference type="InterPro" id="IPR000524">
    <property type="entry name" value="Tscrpt_reg_HTH_GntR"/>
</dbReference>
<keyword evidence="3" id="KW-0804">Transcription</keyword>
<keyword evidence="4" id="KW-0175">Coiled coil</keyword>
<dbReference type="GO" id="GO:0043565">
    <property type="term" value="F:sequence-specific DNA binding"/>
    <property type="evidence" value="ECO:0007669"/>
    <property type="project" value="InterPro"/>
</dbReference>
<dbReference type="SMART" id="SM00345">
    <property type="entry name" value="HTH_GNTR"/>
    <property type="match status" value="1"/>
</dbReference>
<evidence type="ECO:0000313" key="5">
    <source>
        <dbReference type="EMBL" id="MSE03764.1"/>
    </source>
</evidence>
<dbReference type="InterPro" id="IPR036390">
    <property type="entry name" value="WH_DNA-bd_sf"/>
</dbReference>
<dbReference type="RefSeq" id="WP_003156122.1">
    <property type="nucleotide sequence ID" value="NZ_AP028932.1"/>
</dbReference>
<dbReference type="AlphaFoldDB" id="A0A6A8LJ42"/>
<evidence type="ECO:0000256" key="1">
    <source>
        <dbReference type="ARBA" id="ARBA00023015"/>
    </source>
</evidence>
<dbReference type="Gene3D" id="1.20.120.530">
    <property type="entry name" value="GntR ligand-binding domain-like"/>
    <property type="match status" value="1"/>
</dbReference>
<gene>
    <name evidence="5" type="ORF">GKC39_17055</name>
</gene>
<dbReference type="Gene3D" id="1.10.10.10">
    <property type="entry name" value="Winged helix-like DNA-binding domain superfamily/Winged helix DNA-binding domain"/>
    <property type="match status" value="1"/>
</dbReference>
<sequence>MNQQHQLKRTFMKVEAYQFLREWIITGKLEPGERLRNQDLSETLGISRTPVREALLQLENEGLVITKANRWTVVAPIDLENAKEVYSVVWSLECLAFEQALSRFTQDHIDEMEKLNKQMNAIMEMDDKVKALELDNAFHQKIIEVSNNTELQKLLQGQKTKIQRIEIRYFSQNHAMNASCSEHYQILDAMRNKDLKQGLNAIRSNWENSLTRIILNSQLKA</sequence>
<dbReference type="SUPFAM" id="SSF46785">
    <property type="entry name" value="Winged helix' DNA-binding domain"/>
    <property type="match status" value="1"/>
</dbReference>
<accession>A0A6A8LJ42</accession>
<dbReference type="InterPro" id="IPR036388">
    <property type="entry name" value="WH-like_DNA-bd_sf"/>
</dbReference>
<comment type="caution">
    <text evidence="5">The sequence shown here is derived from an EMBL/GenBank/DDBJ whole genome shotgun (WGS) entry which is preliminary data.</text>
</comment>
<dbReference type="InterPro" id="IPR011711">
    <property type="entry name" value="GntR_C"/>
</dbReference>
<evidence type="ECO:0000256" key="2">
    <source>
        <dbReference type="ARBA" id="ARBA00023125"/>
    </source>
</evidence>
<keyword evidence="2" id="KW-0238">DNA-binding</keyword>
<organism evidence="5">
    <name type="scientific">Bacillus velezensis</name>
    <dbReference type="NCBI Taxonomy" id="492670"/>
    <lineage>
        <taxon>Bacteria</taxon>
        <taxon>Bacillati</taxon>
        <taxon>Bacillota</taxon>
        <taxon>Bacilli</taxon>
        <taxon>Bacillales</taxon>
        <taxon>Bacillaceae</taxon>
        <taxon>Bacillus</taxon>
        <taxon>Bacillus amyloliquefaciens group</taxon>
    </lineage>
</organism>
<dbReference type="InterPro" id="IPR000485">
    <property type="entry name" value="AsnC-type_HTH_dom"/>
</dbReference>
<dbReference type="InterPro" id="IPR008920">
    <property type="entry name" value="TF_FadR/GntR_C"/>
</dbReference>
<keyword evidence="1" id="KW-0805">Transcription regulation</keyword>
<proteinExistence type="predicted"/>
<dbReference type="PANTHER" id="PTHR43537">
    <property type="entry name" value="TRANSCRIPTIONAL REGULATOR, GNTR FAMILY"/>
    <property type="match status" value="1"/>
</dbReference>
<evidence type="ECO:0000256" key="3">
    <source>
        <dbReference type="ARBA" id="ARBA00023163"/>
    </source>
</evidence>
<dbReference type="PANTHER" id="PTHR43537:SF5">
    <property type="entry name" value="UXU OPERON TRANSCRIPTIONAL REGULATOR"/>
    <property type="match status" value="1"/>
</dbReference>
<dbReference type="PRINTS" id="PR00035">
    <property type="entry name" value="HTHGNTR"/>
</dbReference>
<dbReference type="SUPFAM" id="SSF48008">
    <property type="entry name" value="GntR ligand-binding domain-like"/>
    <property type="match status" value="1"/>
</dbReference>
<dbReference type="CDD" id="cd07377">
    <property type="entry name" value="WHTH_GntR"/>
    <property type="match status" value="1"/>
</dbReference>
<protein>
    <submittedName>
        <fullName evidence="5">FCD domain-containing protein</fullName>
    </submittedName>
</protein>